<dbReference type="OrthoDB" id="9815174at2"/>
<keyword evidence="3" id="KW-0238">DNA-binding</keyword>
<dbReference type="InterPro" id="IPR036390">
    <property type="entry name" value="WH_DNA-bd_sf"/>
</dbReference>
<keyword evidence="7" id="KW-1185">Reference proteome</keyword>
<dbReference type="InterPro" id="IPR000847">
    <property type="entry name" value="LysR_HTH_N"/>
</dbReference>
<evidence type="ECO:0000256" key="4">
    <source>
        <dbReference type="ARBA" id="ARBA00023163"/>
    </source>
</evidence>
<dbReference type="EMBL" id="CP013264">
    <property type="protein sequence ID" value="ALR19768.1"/>
    <property type="molecule type" value="Genomic_DNA"/>
</dbReference>
<dbReference type="GO" id="GO:0003677">
    <property type="term" value="F:DNA binding"/>
    <property type="evidence" value="ECO:0007669"/>
    <property type="project" value="UniProtKB-KW"/>
</dbReference>
<dbReference type="PRINTS" id="PR00039">
    <property type="entry name" value="HTHLYSR"/>
</dbReference>
<dbReference type="InterPro" id="IPR036388">
    <property type="entry name" value="WH-like_DNA-bd_sf"/>
</dbReference>
<dbReference type="SUPFAM" id="SSF53850">
    <property type="entry name" value="Periplasmic binding protein-like II"/>
    <property type="match status" value="1"/>
</dbReference>
<dbReference type="FunFam" id="1.10.10.10:FF:000001">
    <property type="entry name" value="LysR family transcriptional regulator"/>
    <property type="match status" value="1"/>
</dbReference>
<keyword evidence="2" id="KW-0805">Transcription regulation</keyword>
<evidence type="ECO:0000313" key="7">
    <source>
        <dbReference type="Proteomes" id="UP000056968"/>
    </source>
</evidence>
<dbReference type="Pfam" id="PF00126">
    <property type="entry name" value="HTH_1"/>
    <property type="match status" value="1"/>
</dbReference>
<dbReference type="PANTHER" id="PTHR30346">
    <property type="entry name" value="TRANSCRIPTIONAL DUAL REGULATOR HCAR-RELATED"/>
    <property type="match status" value="1"/>
</dbReference>
<dbReference type="Proteomes" id="UP000056968">
    <property type="component" value="Chromosome"/>
</dbReference>
<evidence type="ECO:0000259" key="5">
    <source>
        <dbReference type="PROSITE" id="PS50931"/>
    </source>
</evidence>
<gene>
    <name evidence="6" type="ORF">ATN00_05020</name>
</gene>
<dbReference type="GO" id="GO:0003700">
    <property type="term" value="F:DNA-binding transcription factor activity"/>
    <property type="evidence" value="ECO:0007669"/>
    <property type="project" value="InterPro"/>
</dbReference>
<evidence type="ECO:0000256" key="1">
    <source>
        <dbReference type="ARBA" id="ARBA00009437"/>
    </source>
</evidence>
<keyword evidence="4" id="KW-0804">Transcription</keyword>
<dbReference type="RefSeq" id="WP_062062875.1">
    <property type="nucleotide sequence ID" value="NZ_CP013264.1"/>
</dbReference>
<dbReference type="InterPro" id="IPR005119">
    <property type="entry name" value="LysR_subst-bd"/>
</dbReference>
<proteinExistence type="inferred from homology"/>
<dbReference type="PANTHER" id="PTHR30346:SF17">
    <property type="entry name" value="LYSR FAMILY TRANSCRIPTIONAL REGULATOR"/>
    <property type="match status" value="1"/>
</dbReference>
<evidence type="ECO:0000256" key="3">
    <source>
        <dbReference type="ARBA" id="ARBA00023125"/>
    </source>
</evidence>
<protein>
    <submittedName>
        <fullName evidence="6">LysR family transcriptional regulator</fullName>
    </submittedName>
</protein>
<dbReference type="Pfam" id="PF03466">
    <property type="entry name" value="LysR_substrate"/>
    <property type="match status" value="1"/>
</dbReference>
<dbReference type="Gene3D" id="3.40.190.10">
    <property type="entry name" value="Periplasmic binding protein-like II"/>
    <property type="match status" value="2"/>
</dbReference>
<reference evidence="6 7" key="1">
    <citation type="submission" date="2015-11" db="EMBL/GenBank/DDBJ databases">
        <title>A Two-component Flavoprotein Monooxygenase System MeaXY Responsible for para-Hydroxylation of 2-Methyl-6-ethylaniline and 2,6-Diethylaniline in Sphingobium baderi DE-13.</title>
        <authorList>
            <person name="Cheng M."/>
            <person name="Meng Q."/>
            <person name="Yang Y."/>
            <person name="Chu C."/>
            <person name="Yan X."/>
            <person name="He J."/>
            <person name="Li S."/>
        </authorList>
    </citation>
    <scope>NUCLEOTIDE SEQUENCE [LARGE SCALE GENOMIC DNA]</scope>
    <source>
        <strain evidence="6 7">DE-13</strain>
    </source>
</reference>
<dbReference type="Gene3D" id="1.10.10.10">
    <property type="entry name" value="Winged helix-like DNA-binding domain superfamily/Winged helix DNA-binding domain"/>
    <property type="match status" value="1"/>
</dbReference>
<comment type="similarity">
    <text evidence="1">Belongs to the LysR transcriptional regulatory family.</text>
</comment>
<sequence length="296" mass="33713">MELRHLRYFLCVAEEMHFGRAALRLGISQPPLSQQIRALEDELGVRLFDRTSRRVRLTEVGRLFEPEARQTLMQAERAVQIARMAHRAEIGRLVLGFTVSGPFVPSVARALYRFRQFYPDVELILQEQERGEQIENVRNRQLDIGMVRDYQRPILPDGLVTQCLLQEDMVLALRADHRLAVRPEPPRIQDLANEPLVLFGAANGTGFTEYFFARCEQAGFVPQIAHEARSLATLLGLVAAGFGPTIMAQSMVRLHMDNVVNRPFHPPVPSSLWLIYNEDISPTGQAFLDTLFEERP</sequence>
<dbReference type="AlphaFoldDB" id="A0A0S3EWG1"/>
<feature type="domain" description="HTH lysR-type" evidence="5">
    <location>
        <begin position="1"/>
        <end position="58"/>
    </location>
</feature>
<name>A0A0S3EWG1_9SPHN</name>
<organism evidence="6 7">
    <name type="scientific">Sphingobium baderi</name>
    <dbReference type="NCBI Taxonomy" id="1332080"/>
    <lineage>
        <taxon>Bacteria</taxon>
        <taxon>Pseudomonadati</taxon>
        <taxon>Pseudomonadota</taxon>
        <taxon>Alphaproteobacteria</taxon>
        <taxon>Sphingomonadales</taxon>
        <taxon>Sphingomonadaceae</taxon>
        <taxon>Sphingobium</taxon>
    </lineage>
</organism>
<evidence type="ECO:0000313" key="6">
    <source>
        <dbReference type="EMBL" id="ALR19768.1"/>
    </source>
</evidence>
<dbReference type="SUPFAM" id="SSF46785">
    <property type="entry name" value="Winged helix' DNA-binding domain"/>
    <property type="match status" value="1"/>
</dbReference>
<dbReference type="CDD" id="cd08414">
    <property type="entry name" value="PBP2_LTTR_aromatics_like"/>
    <property type="match status" value="1"/>
</dbReference>
<accession>A0A0S3EWG1</accession>
<dbReference type="STRING" id="1332080.ATN00_05020"/>
<dbReference type="KEGG" id="sbd:ATN00_05020"/>
<dbReference type="PROSITE" id="PS50931">
    <property type="entry name" value="HTH_LYSR"/>
    <property type="match status" value="1"/>
</dbReference>
<evidence type="ECO:0000256" key="2">
    <source>
        <dbReference type="ARBA" id="ARBA00023015"/>
    </source>
</evidence>
<dbReference type="GO" id="GO:0032993">
    <property type="term" value="C:protein-DNA complex"/>
    <property type="evidence" value="ECO:0007669"/>
    <property type="project" value="TreeGrafter"/>
</dbReference>